<accession>A0AAX4JAP9</accession>
<sequence length="399" mass="47929">MYFFILLLKCSNEIFNTYNTEVLQQPQNYNQIDSNVSFDFDIVMTEDCNENRENELVEEKMDYYENHKKLIMNGSYYYDNEETTEEMQIQNLVNYLKTDENFLQNTTYQTNEELMQEVSRDIAEIWEREENFHQDSIIFQCNNDFIQQNAVEPINSDENPIYKSNLTNDKSYLNTNYQQLFYDECNQNYINEKDNDASLVKKLSEMKNKFIGIKQQEQVNMSQNPISPSRLKNNSFCVEDKIDKQKKYICSFKYRYREQILKKTTSIKEQIEKKSFFVNGVIIDALEFIKEINEYMFQKTTKSKVEFDFLQYKRALGLFAWKIDEITNSINVPELIKLIYIVSHTKFENSNYLMNEILNDINILRIRFIYFYGSGKTILLERIKKLCDCIKKTYNIFNK</sequence>
<protein>
    <recommendedName>
        <fullName evidence="3">Transmembrane protein</fullName>
    </recommendedName>
</protein>
<evidence type="ECO:0000313" key="2">
    <source>
        <dbReference type="Proteomes" id="UP001334084"/>
    </source>
</evidence>
<keyword evidence="2" id="KW-1185">Reference proteome</keyword>
<name>A0AAX4JAP9_9MICR</name>
<dbReference type="AlphaFoldDB" id="A0AAX4JAP9"/>
<dbReference type="KEGG" id="vnx:VNE69_03209"/>
<proteinExistence type="predicted"/>
<dbReference type="EMBL" id="CP142728">
    <property type="protein sequence ID" value="WUR02996.1"/>
    <property type="molecule type" value="Genomic_DNA"/>
</dbReference>
<dbReference type="Proteomes" id="UP001334084">
    <property type="component" value="Chromosome 3"/>
</dbReference>
<gene>
    <name evidence="1" type="ORF">VNE69_03209</name>
</gene>
<evidence type="ECO:0008006" key="3">
    <source>
        <dbReference type="Google" id="ProtNLM"/>
    </source>
</evidence>
<reference evidence="1" key="1">
    <citation type="journal article" date="2024" name="BMC Genomics">
        <title>Functional annotation of a divergent genome using sequence and structure-based similarity.</title>
        <authorList>
            <person name="Svedberg D."/>
            <person name="Winiger R.R."/>
            <person name="Berg A."/>
            <person name="Sharma H."/>
            <person name="Tellgren-Roth C."/>
            <person name="Debrunner-Vossbrinck B.A."/>
            <person name="Vossbrinck C.R."/>
            <person name="Barandun J."/>
        </authorList>
    </citation>
    <scope>NUCLEOTIDE SEQUENCE</scope>
    <source>
        <strain evidence="1">Illinois isolate</strain>
    </source>
</reference>
<dbReference type="RefSeq" id="XP_065329141.1">
    <property type="nucleotide sequence ID" value="XM_065473069.1"/>
</dbReference>
<dbReference type="GeneID" id="90540805"/>
<evidence type="ECO:0000313" key="1">
    <source>
        <dbReference type="EMBL" id="WUR02996.1"/>
    </source>
</evidence>
<organism evidence="1 2">
    <name type="scientific">Vairimorpha necatrix</name>
    <dbReference type="NCBI Taxonomy" id="6039"/>
    <lineage>
        <taxon>Eukaryota</taxon>
        <taxon>Fungi</taxon>
        <taxon>Fungi incertae sedis</taxon>
        <taxon>Microsporidia</taxon>
        <taxon>Nosematidae</taxon>
        <taxon>Vairimorpha</taxon>
    </lineage>
</organism>